<dbReference type="PANTHER" id="PTHR41263">
    <property type="entry name" value="ASPARTYL-PHOSPHATE PHOSPHATASE YISI"/>
    <property type="match status" value="1"/>
</dbReference>
<reference evidence="1 2" key="1">
    <citation type="submission" date="2017-09" db="EMBL/GenBank/DDBJ databases">
        <title>Large-scale bioinformatics analysis of Bacillus genomes uncovers conserved roles of natural products in bacterial physiology.</title>
        <authorList>
            <consortium name="Agbiome Team Llc"/>
            <person name="Bleich R.M."/>
            <person name="Grubbs K.J."/>
            <person name="Santa Maria K.C."/>
            <person name="Allen S.E."/>
            <person name="Farag S."/>
            <person name="Shank E.A."/>
            <person name="Bowers A."/>
        </authorList>
    </citation>
    <scope>NUCLEOTIDE SEQUENCE [LARGE SCALE GENOMIC DNA]</scope>
    <source>
        <strain evidence="1 2">AFS022681</strain>
    </source>
</reference>
<accession>A0A2A8ZQN9</accession>
<evidence type="ECO:0000313" key="1">
    <source>
        <dbReference type="EMBL" id="PFE07608.1"/>
    </source>
</evidence>
<dbReference type="InterPro" id="IPR037208">
    <property type="entry name" value="Spo0E-like_sf"/>
</dbReference>
<sequence length="74" mass="8823">MEMENLQKLIEEKKQELIKLVEKYGFTHKQVLYLSQDIDMLVNLYIIIKVNEITVHIGVVPHHYQANKTKYPLK</sequence>
<name>A0A2A8ZQN9_BACCE</name>
<dbReference type="InterPro" id="IPR036638">
    <property type="entry name" value="HLH_DNA-bd_sf"/>
</dbReference>
<dbReference type="InterPro" id="IPR053028">
    <property type="entry name" value="Spo0E-like_phosphatase"/>
</dbReference>
<dbReference type="PANTHER" id="PTHR41263:SF1">
    <property type="entry name" value="ASPARTYL-PHOSPHATE PHOSPHATASE YISI"/>
    <property type="match status" value="1"/>
</dbReference>
<dbReference type="Proteomes" id="UP000220032">
    <property type="component" value="Unassembled WGS sequence"/>
</dbReference>
<dbReference type="GO" id="GO:0046983">
    <property type="term" value="F:protein dimerization activity"/>
    <property type="evidence" value="ECO:0007669"/>
    <property type="project" value="InterPro"/>
</dbReference>
<dbReference type="Pfam" id="PF09388">
    <property type="entry name" value="SpoOE-like"/>
    <property type="match status" value="1"/>
</dbReference>
<gene>
    <name evidence="1" type="ORF">CN307_30950</name>
</gene>
<dbReference type="AlphaFoldDB" id="A0A2A8ZQN9"/>
<organism evidence="1 2">
    <name type="scientific">Bacillus cereus</name>
    <dbReference type="NCBI Taxonomy" id="1396"/>
    <lineage>
        <taxon>Bacteria</taxon>
        <taxon>Bacillati</taxon>
        <taxon>Bacillota</taxon>
        <taxon>Bacilli</taxon>
        <taxon>Bacillales</taxon>
        <taxon>Bacillaceae</taxon>
        <taxon>Bacillus</taxon>
        <taxon>Bacillus cereus group</taxon>
    </lineage>
</organism>
<proteinExistence type="predicted"/>
<dbReference type="EMBL" id="NTRR01000087">
    <property type="protein sequence ID" value="PFE07608.1"/>
    <property type="molecule type" value="Genomic_DNA"/>
</dbReference>
<comment type="caution">
    <text evidence="1">The sequence shown here is derived from an EMBL/GenBank/DDBJ whole genome shotgun (WGS) entry which is preliminary data.</text>
</comment>
<dbReference type="Gene3D" id="4.10.280.10">
    <property type="entry name" value="Helix-loop-helix DNA-binding domain"/>
    <property type="match status" value="1"/>
</dbReference>
<protein>
    <submittedName>
        <fullName evidence="1">Spo0E family sporulation regulatory protein-aspartic acid phosphatase</fullName>
    </submittedName>
</protein>
<dbReference type="SUPFAM" id="SSF140500">
    <property type="entry name" value="BAS1536-like"/>
    <property type="match status" value="1"/>
</dbReference>
<dbReference type="GO" id="GO:0043937">
    <property type="term" value="P:regulation of sporulation"/>
    <property type="evidence" value="ECO:0007669"/>
    <property type="project" value="InterPro"/>
</dbReference>
<dbReference type="InterPro" id="IPR018540">
    <property type="entry name" value="Spo0E-like"/>
</dbReference>
<evidence type="ECO:0000313" key="2">
    <source>
        <dbReference type="Proteomes" id="UP000220032"/>
    </source>
</evidence>